<dbReference type="AlphaFoldDB" id="A0A2P5SZC4"/>
<dbReference type="EMBL" id="PDKT01000006">
    <property type="protein sequence ID" value="PPI87652.1"/>
    <property type="molecule type" value="Genomic_DNA"/>
</dbReference>
<protein>
    <submittedName>
        <fullName evidence="2">Primosomal protein DnaT</fullName>
    </submittedName>
</protein>
<dbReference type="Gene3D" id="1.10.8.1180">
    <property type="match status" value="1"/>
</dbReference>
<proteinExistence type="predicted"/>
<dbReference type="InterPro" id="IPR040480">
    <property type="entry name" value="DnaT_DNA_bind"/>
</dbReference>
<organism evidence="2 3">
    <name type="scientific">Candidatus Pantoea edessiphila</name>
    <dbReference type="NCBI Taxonomy" id="2044610"/>
    <lineage>
        <taxon>Bacteria</taxon>
        <taxon>Pseudomonadati</taxon>
        <taxon>Pseudomonadota</taxon>
        <taxon>Gammaproteobacteria</taxon>
        <taxon>Enterobacterales</taxon>
        <taxon>Erwiniaceae</taxon>
        <taxon>Pantoea</taxon>
    </lineage>
</organism>
<evidence type="ECO:0000259" key="1">
    <source>
        <dbReference type="Pfam" id="PF17948"/>
    </source>
</evidence>
<sequence>MPEKILSSRIISLDAFCQNPVSSLKENDKGILTILKNYTPVMYAITPERLAQLLTIEAISKQNNNILIDNNFINDTTKINMYTPIGKYAMYNGWKPDSDFIRQAAIWGVHLNKPITDAELSIFISYWHAEGSLFHHVQWQQKFARNLKMSRESNYDKSKNHITTLSNSSLNIPEGFRG</sequence>
<comment type="caution">
    <text evidence="2">The sequence shown here is derived from an EMBL/GenBank/DDBJ whole genome shotgun (WGS) entry which is preliminary data.</text>
</comment>
<evidence type="ECO:0000313" key="3">
    <source>
        <dbReference type="Proteomes" id="UP000296153"/>
    </source>
</evidence>
<dbReference type="Proteomes" id="UP000296153">
    <property type="component" value="Unassembled WGS sequence"/>
</dbReference>
<dbReference type="Pfam" id="PF17948">
    <property type="entry name" value="DnaT"/>
    <property type="match status" value="1"/>
</dbReference>
<accession>A0A2P5SZC4</accession>
<reference evidence="2 3" key="1">
    <citation type="journal article" date="2018" name="Genome Biol. Evol.">
        <title>Cladogenesis and Genomic Streamlining in Extracellular Endosymbionts of Tropical Stink Bugs.</title>
        <authorList>
            <person name="Otero-Bravo A."/>
            <person name="Goffredi S."/>
            <person name="Sabree Z.L."/>
        </authorList>
    </citation>
    <scope>NUCLEOTIDE SEQUENCE [LARGE SCALE GENOMIC DNA]</scope>
    <source>
        <strain evidence="2 3">SoEE</strain>
    </source>
</reference>
<evidence type="ECO:0000313" key="2">
    <source>
        <dbReference type="EMBL" id="PPI87652.1"/>
    </source>
</evidence>
<feature type="domain" description="DnaT DNA-binding" evidence="1">
    <location>
        <begin position="89"/>
        <end position="154"/>
    </location>
</feature>
<gene>
    <name evidence="2" type="ORF">CRV12_03465</name>
</gene>
<name>A0A2P5SZC4_9GAMM</name>
<dbReference type="RefSeq" id="WP_136131275.1">
    <property type="nucleotide sequence ID" value="NZ_PDKT01000006.1"/>
</dbReference>
<dbReference type="OrthoDB" id="6630498at2"/>
<dbReference type="NCBIfam" id="NF002770">
    <property type="entry name" value="PRK02854.1"/>
    <property type="match status" value="1"/>
</dbReference>